<dbReference type="EMBL" id="BGPR01052552">
    <property type="protein sequence ID" value="GBO29381.1"/>
    <property type="molecule type" value="Genomic_DNA"/>
</dbReference>
<protein>
    <submittedName>
        <fullName evidence="1">Uncharacterized protein</fullName>
    </submittedName>
</protein>
<proteinExistence type="predicted"/>
<dbReference type="AlphaFoldDB" id="A0A4Y2VXH8"/>
<dbReference type="Proteomes" id="UP000499080">
    <property type="component" value="Unassembled WGS sequence"/>
</dbReference>
<reference evidence="1 2" key="1">
    <citation type="journal article" date="2019" name="Sci. Rep.">
        <title>Orb-weaving spider Araneus ventricosus genome elucidates the spidroin gene catalogue.</title>
        <authorList>
            <person name="Kono N."/>
            <person name="Nakamura H."/>
            <person name="Ohtoshi R."/>
            <person name="Moran D.A.P."/>
            <person name="Shinohara A."/>
            <person name="Yoshida Y."/>
            <person name="Fujiwara M."/>
            <person name="Mori M."/>
            <person name="Tomita M."/>
            <person name="Arakawa K."/>
        </authorList>
    </citation>
    <scope>NUCLEOTIDE SEQUENCE [LARGE SCALE GENOMIC DNA]</scope>
</reference>
<accession>A0A4Y2VXH8</accession>
<gene>
    <name evidence="1" type="ORF">AVEN_218016_1</name>
</gene>
<comment type="caution">
    <text evidence="1">The sequence shown here is derived from an EMBL/GenBank/DDBJ whole genome shotgun (WGS) entry which is preliminary data.</text>
</comment>
<evidence type="ECO:0000313" key="2">
    <source>
        <dbReference type="Proteomes" id="UP000499080"/>
    </source>
</evidence>
<dbReference type="OrthoDB" id="6458971at2759"/>
<name>A0A4Y2VXH8_ARAVE</name>
<evidence type="ECO:0000313" key="1">
    <source>
        <dbReference type="EMBL" id="GBO29381.1"/>
    </source>
</evidence>
<sequence>MNAIQKERNKKLRDEIKNDLKVFKLLAEIRRNNEQQLEQELGIQKSLSDFHKPVTEKQGIARKEHFKAIKDAVENIPLSIYQPPPLQWLPLDVYNFDKNWMLSI</sequence>
<organism evidence="1 2">
    <name type="scientific">Araneus ventricosus</name>
    <name type="common">Orbweaver spider</name>
    <name type="synonym">Epeira ventricosa</name>
    <dbReference type="NCBI Taxonomy" id="182803"/>
    <lineage>
        <taxon>Eukaryota</taxon>
        <taxon>Metazoa</taxon>
        <taxon>Ecdysozoa</taxon>
        <taxon>Arthropoda</taxon>
        <taxon>Chelicerata</taxon>
        <taxon>Arachnida</taxon>
        <taxon>Araneae</taxon>
        <taxon>Araneomorphae</taxon>
        <taxon>Entelegynae</taxon>
        <taxon>Araneoidea</taxon>
        <taxon>Araneidae</taxon>
        <taxon>Araneus</taxon>
    </lineage>
</organism>
<keyword evidence="2" id="KW-1185">Reference proteome</keyword>